<name>A0A0N8A4B5_9CRUS</name>
<dbReference type="PANTHER" id="PTHR10283:SF82">
    <property type="entry name" value="SOLUTE CARRIER FAMILY 13 MEMBER 2"/>
    <property type="match status" value="1"/>
</dbReference>
<evidence type="ECO:0000256" key="6">
    <source>
        <dbReference type="ARBA" id="ARBA00023136"/>
    </source>
</evidence>
<dbReference type="CDD" id="cd01115">
    <property type="entry name" value="SLC13_permease"/>
    <property type="match status" value="1"/>
</dbReference>
<reference evidence="7 8" key="1">
    <citation type="submission" date="2016-03" db="EMBL/GenBank/DDBJ databases">
        <title>EvidentialGene: Evidence-directed Construction of Genes on Genomes.</title>
        <authorList>
            <person name="Gilbert D.G."/>
            <person name="Choi J.-H."/>
            <person name="Mockaitis K."/>
            <person name="Colbourne J."/>
            <person name="Pfrender M."/>
        </authorList>
    </citation>
    <scope>NUCLEOTIDE SEQUENCE [LARGE SCALE GENOMIC DNA]</scope>
    <source>
        <strain evidence="7 8">Xinb3</strain>
        <tissue evidence="7">Complete organism</tissue>
    </source>
</reference>
<dbReference type="InterPro" id="IPR031312">
    <property type="entry name" value="Na/sul_symport_CS"/>
</dbReference>
<keyword evidence="8" id="KW-1185">Reference proteome</keyword>
<comment type="similarity">
    <text evidence="2">Belongs to the SLC13A/DASS transporter (TC 2.A.47) family. NADC subfamily.</text>
</comment>
<evidence type="ECO:0000256" key="3">
    <source>
        <dbReference type="ARBA" id="ARBA00022448"/>
    </source>
</evidence>
<proteinExistence type="inferred from homology"/>
<evidence type="ECO:0000313" key="8">
    <source>
        <dbReference type="Proteomes" id="UP000076858"/>
    </source>
</evidence>
<keyword evidence="6" id="KW-0472">Membrane</keyword>
<evidence type="ECO:0000256" key="1">
    <source>
        <dbReference type="ARBA" id="ARBA00004141"/>
    </source>
</evidence>
<sequence length="608" mass="66707">MGLIETLRFRVLPYWKTYVLVLLPLILLPLPVIGQGKEARAGYVIIIMAVFWMTEALPLAITSLLPVVLFPLLGIMGTGKVCTAYMKETNMMFIGGLMVALTIEHCNLHKRIALRVLLLVGASPRWLMLGFMLTTMFLSMWISNTATTAMMVPIVEAVVQELFKDGEEEMKREPNVRMVPDGMSTCSSNNTLEIDLDSSESQNLEAVSIDSIADVGKSCQELTAASADQRSYSCTTHEYKQTIRTCVLMSIAYSSNIGGTGSLIGSSPQLALKGILDELYGSAPGLNFASWMAFNVPGMLINTFLAWIWLQCLFLGFKRTTADDNTQAAVVKKLIRRKYEELGPMTFHELATLILFILCVALWFFRDPQFITGWAEFLPAVEVDDATAVMTIVLLLFIIPAKPRFWNRDTAERNWAGPSPALLEWKLVQDRLPWGIVLLLGGGFALSDASKASGLSSWLGDQLAVLSFLPPFAIMLIICIMTAAVTEVASNTATANILLPILAEMAVTIKVNPLFLMLPATVTCSYAFMLPVATPPNAIVFAAGRMNPIDMVKAGLLMNIVCVVVICVLMASFGSFMFGFDEFPDWAVPQVKNATMTTLSQFSNCTSP</sequence>
<dbReference type="PANTHER" id="PTHR10283">
    <property type="entry name" value="SOLUTE CARRIER FAMILY 13 MEMBER"/>
    <property type="match status" value="1"/>
</dbReference>
<dbReference type="GO" id="GO:0015137">
    <property type="term" value="F:citrate transmembrane transporter activity"/>
    <property type="evidence" value="ECO:0007669"/>
    <property type="project" value="TreeGrafter"/>
</dbReference>
<dbReference type="OrthoDB" id="6493944at2759"/>
<dbReference type="PROSITE" id="PS01271">
    <property type="entry name" value="NA_SULFATE"/>
    <property type="match status" value="1"/>
</dbReference>
<dbReference type="GO" id="GO:0015141">
    <property type="term" value="F:succinate transmembrane transporter activity"/>
    <property type="evidence" value="ECO:0007669"/>
    <property type="project" value="TreeGrafter"/>
</dbReference>
<evidence type="ECO:0000256" key="5">
    <source>
        <dbReference type="ARBA" id="ARBA00022989"/>
    </source>
</evidence>
<keyword evidence="3" id="KW-0813">Transport</keyword>
<gene>
    <name evidence="7" type="ORF">APZ42_012430</name>
</gene>
<dbReference type="Proteomes" id="UP000076858">
    <property type="component" value="Unassembled WGS sequence"/>
</dbReference>
<dbReference type="Pfam" id="PF00939">
    <property type="entry name" value="Na_sulph_symp"/>
    <property type="match status" value="1"/>
</dbReference>
<dbReference type="EMBL" id="LRGB01000115">
    <property type="protein sequence ID" value="KZS20753.1"/>
    <property type="molecule type" value="Genomic_DNA"/>
</dbReference>
<accession>A0A0N8A4B5</accession>
<organism evidence="7 8">
    <name type="scientific">Daphnia magna</name>
    <dbReference type="NCBI Taxonomy" id="35525"/>
    <lineage>
        <taxon>Eukaryota</taxon>
        <taxon>Metazoa</taxon>
        <taxon>Ecdysozoa</taxon>
        <taxon>Arthropoda</taxon>
        <taxon>Crustacea</taxon>
        <taxon>Branchiopoda</taxon>
        <taxon>Diplostraca</taxon>
        <taxon>Cladocera</taxon>
        <taxon>Anomopoda</taxon>
        <taxon>Daphniidae</taxon>
        <taxon>Daphnia</taxon>
    </lineage>
</organism>
<dbReference type="STRING" id="35525.A0A0N8A4B5"/>
<evidence type="ECO:0000313" key="7">
    <source>
        <dbReference type="EMBL" id="KZS20753.1"/>
    </source>
</evidence>
<protein>
    <submittedName>
        <fullName evidence="7">Solute carrier family 13 member 4</fullName>
    </submittedName>
</protein>
<evidence type="ECO:0000256" key="4">
    <source>
        <dbReference type="ARBA" id="ARBA00022692"/>
    </source>
</evidence>
<evidence type="ECO:0000256" key="2">
    <source>
        <dbReference type="ARBA" id="ARBA00006772"/>
    </source>
</evidence>
<dbReference type="GO" id="GO:0005886">
    <property type="term" value="C:plasma membrane"/>
    <property type="evidence" value="ECO:0007669"/>
    <property type="project" value="TreeGrafter"/>
</dbReference>
<keyword evidence="5" id="KW-1133">Transmembrane helix</keyword>
<comment type="caution">
    <text evidence="7">The sequence shown here is derived from an EMBL/GenBank/DDBJ whole genome shotgun (WGS) entry which is preliminary data.</text>
</comment>
<dbReference type="InterPro" id="IPR001898">
    <property type="entry name" value="SLC13A/DASS"/>
</dbReference>
<keyword evidence="4" id="KW-0812">Transmembrane</keyword>
<comment type="subcellular location">
    <subcellularLocation>
        <location evidence="1">Membrane</location>
        <topology evidence="1">Multi-pass membrane protein</topology>
    </subcellularLocation>
</comment>
<dbReference type="AlphaFoldDB" id="A0A0N8A4B5"/>